<evidence type="ECO:0000259" key="23">
    <source>
        <dbReference type="PROSITE" id="PS50011"/>
    </source>
</evidence>
<feature type="region of interest" description="Disordered" evidence="21">
    <location>
        <begin position="131"/>
        <end position="158"/>
    </location>
</feature>
<evidence type="ECO:0000313" key="27">
    <source>
        <dbReference type="Proteomes" id="UP000824890"/>
    </source>
</evidence>
<feature type="domain" description="BTB" evidence="24">
    <location>
        <begin position="176"/>
        <end position="244"/>
    </location>
</feature>
<dbReference type="Gene3D" id="1.10.510.10">
    <property type="entry name" value="Transferase(Phosphotransferase) domain 1"/>
    <property type="match status" value="1"/>
</dbReference>
<dbReference type="InterPro" id="IPR000719">
    <property type="entry name" value="Prot_kinase_dom"/>
</dbReference>
<evidence type="ECO:0000256" key="13">
    <source>
        <dbReference type="ARBA" id="ARBA00022777"/>
    </source>
</evidence>
<comment type="catalytic activity">
    <reaction evidence="19">
        <text>L-seryl-[protein] + ATP = O-phospho-L-seryl-[protein] + ADP + H(+)</text>
        <dbReference type="Rhea" id="RHEA:17989"/>
        <dbReference type="Rhea" id="RHEA-COMP:9863"/>
        <dbReference type="Rhea" id="RHEA-COMP:11604"/>
        <dbReference type="ChEBI" id="CHEBI:15378"/>
        <dbReference type="ChEBI" id="CHEBI:29999"/>
        <dbReference type="ChEBI" id="CHEBI:30616"/>
        <dbReference type="ChEBI" id="CHEBI:83421"/>
        <dbReference type="ChEBI" id="CHEBI:456216"/>
        <dbReference type="EC" id="2.7.11.1"/>
    </reaction>
</comment>
<dbReference type="InterPro" id="IPR032675">
    <property type="entry name" value="LRR_dom_sf"/>
</dbReference>
<evidence type="ECO:0000256" key="21">
    <source>
        <dbReference type="SAM" id="MobiDB-lite"/>
    </source>
</evidence>
<dbReference type="InterPro" id="IPR017441">
    <property type="entry name" value="Protein_kinase_ATP_BS"/>
</dbReference>
<dbReference type="InterPro" id="IPR000210">
    <property type="entry name" value="BTB/POZ_dom"/>
</dbReference>
<organism evidence="26 27">
    <name type="scientific">Brassica napus</name>
    <name type="common">Rape</name>
    <dbReference type="NCBI Taxonomy" id="3708"/>
    <lineage>
        <taxon>Eukaryota</taxon>
        <taxon>Viridiplantae</taxon>
        <taxon>Streptophyta</taxon>
        <taxon>Embryophyta</taxon>
        <taxon>Tracheophyta</taxon>
        <taxon>Spermatophyta</taxon>
        <taxon>Magnoliopsida</taxon>
        <taxon>eudicotyledons</taxon>
        <taxon>Gunneridae</taxon>
        <taxon>Pentapetalae</taxon>
        <taxon>rosids</taxon>
        <taxon>malvids</taxon>
        <taxon>Brassicales</taxon>
        <taxon>Brassicaceae</taxon>
        <taxon>Brassiceae</taxon>
        <taxon>Brassica</taxon>
    </lineage>
</organism>
<dbReference type="Pfam" id="PF02135">
    <property type="entry name" value="zf-TAZ"/>
    <property type="match status" value="1"/>
</dbReference>
<name>A0ABQ7Y413_BRANA</name>
<dbReference type="Gene3D" id="1.25.40.20">
    <property type="entry name" value="Ankyrin repeat-containing domain"/>
    <property type="match status" value="1"/>
</dbReference>
<evidence type="ECO:0000256" key="16">
    <source>
        <dbReference type="ARBA" id="ARBA00022989"/>
    </source>
</evidence>
<dbReference type="PROSITE" id="PS00108">
    <property type="entry name" value="PROTEIN_KINASE_ST"/>
    <property type="match status" value="1"/>
</dbReference>
<evidence type="ECO:0000256" key="20">
    <source>
        <dbReference type="PROSITE-ProRule" id="PRU10141"/>
    </source>
</evidence>
<dbReference type="EC" id="2.7.11.1" evidence="3"/>
<dbReference type="PANTHER" id="PTHR45631:SF109">
    <property type="entry name" value="PROTEIN KINASE DOMAIN-CONTAINING PROTEIN"/>
    <property type="match status" value="1"/>
</dbReference>
<dbReference type="InterPro" id="IPR000197">
    <property type="entry name" value="Znf_TAZ"/>
</dbReference>
<keyword evidence="11 20" id="KW-0547">Nucleotide-binding</keyword>
<dbReference type="Pfam" id="PF12819">
    <property type="entry name" value="Malectin_like"/>
    <property type="match status" value="1"/>
</dbReference>
<accession>A0ABQ7Y413</accession>
<comment type="caution">
    <text evidence="26">The sequence shown here is derived from an EMBL/GenBank/DDBJ whole genome shotgun (WGS) entry which is preliminary data.</text>
</comment>
<dbReference type="Proteomes" id="UP000824890">
    <property type="component" value="Unassembled WGS sequence"/>
</dbReference>
<dbReference type="CDD" id="cd14733">
    <property type="entry name" value="BACK"/>
    <property type="match status" value="1"/>
</dbReference>
<keyword evidence="13" id="KW-0418">Kinase</keyword>
<evidence type="ECO:0000256" key="10">
    <source>
        <dbReference type="ARBA" id="ARBA00022737"/>
    </source>
</evidence>
<dbReference type="InterPro" id="IPR001611">
    <property type="entry name" value="Leu-rich_rpt"/>
</dbReference>
<dbReference type="SMART" id="SM00220">
    <property type="entry name" value="S_TKc"/>
    <property type="match status" value="1"/>
</dbReference>
<evidence type="ECO:0000256" key="6">
    <source>
        <dbReference type="ARBA" id="ARBA00022679"/>
    </source>
</evidence>
<evidence type="ECO:0000256" key="2">
    <source>
        <dbReference type="ARBA" id="ARBA00004906"/>
    </source>
</evidence>
<keyword evidence="10" id="KW-0677">Repeat</keyword>
<dbReference type="Gene3D" id="3.30.710.10">
    <property type="entry name" value="Potassium Channel Kv1.1, Chain A"/>
    <property type="match status" value="1"/>
</dbReference>
<dbReference type="InterPro" id="IPR008271">
    <property type="entry name" value="Ser/Thr_kinase_AS"/>
</dbReference>
<evidence type="ECO:0000256" key="9">
    <source>
        <dbReference type="ARBA" id="ARBA00022729"/>
    </source>
</evidence>
<dbReference type="InterPro" id="IPR011333">
    <property type="entry name" value="SKP1/BTB/POZ_sf"/>
</dbReference>
<dbReference type="InterPro" id="IPR036770">
    <property type="entry name" value="Ankyrin_rpt-contain_sf"/>
</dbReference>
<comment type="catalytic activity">
    <reaction evidence="18">
        <text>L-threonyl-[protein] + ATP = O-phospho-L-threonyl-[protein] + ADP + H(+)</text>
        <dbReference type="Rhea" id="RHEA:46608"/>
        <dbReference type="Rhea" id="RHEA-COMP:11060"/>
        <dbReference type="Rhea" id="RHEA-COMP:11605"/>
        <dbReference type="ChEBI" id="CHEBI:15378"/>
        <dbReference type="ChEBI" id="CHEBI:30013"/>
        <dbReference type="ChEBI" id="CHEBI:30616"/>
        <dbReference type="ChEBI" id="CHEBI:61977"/>
        <dbReference type="ChEBI" id="CHEBI:456216"/>
        <dbReference type="EC" id="2.7.11.1"/>
    </reaction>
</comment>
<dbReference type="SMART" id="SM00248">
    <property type="entry name" value="ANK"/>
    <property type="match status" value="2"/>
</dbReference>
<dbReference type="Gene3D" id="1.25.40.420">
    <property type="match status" value="1"/>
</dbReference>
<evidence type="ECO:0000256" key="15">
    <source>
        <dbReference type="ARBA" id="ARBA00022840"/>
    </source>
</evidence>
<reference evidence="26 27" key="1">
    <citation type="submission" date="2021-05" db="EMBL/GenBank/DDBJ databases">
        <title>Genome Assembly of Synthetic Allotetraploid Brassica napus Reveals Homoeologous Exchanges between Subgenomes.</title>
        <authorList>
            <person name="Davis J.T."/>
        </authorList>
    </citation>
    <scope>NUCLEOTIDE SEQUENCE [LARGE SCALE GENOMIC DNA]</scope>
    <source>
        <strain evidence="27">cv. Da-Ae</strain>
        <tissue evidence="26">Seedling</tissue>
    </source>
</reference>
<evidence type="ECO:0000256" key="12">
    <source>
        <dbReference type="ARBA" id="ARBA00022771"/>
    </source>
</evidence>
<dbReference type="InterPro" id="IPR035898">
    <property type="entry name" value="TAZ_dom_sf"/>
</dbReference>
<keyword evidence="5" id="KW-0433">Leucine-rich repeat</keyword>
<dbReference type="PROSITE" id="PS00107">
    <property type="entry name" value="PROTEIN_KINASE_ATP"/>
    <property type="match status" value="1"/>
</dbReference>
<keyword evidence="4" id="KW-0723">Serine/threonine-protein kinase</keyword>
<dbReference type="SMART" id="SM00551">
    <property type="entry name" value="ZnF_TAZ"/>
    <property type="match status" value="1"/>
</dbReference>
<dbReference type="Gene3D" id="3.30.200.20">
    <property type="entry name" value="Phosphorylase Kinase, domain 1"/>
    <property type="match status" value="1"/>
</dbReference>
<proteinExistence type="predicted"/>
<evidence type="ECO:0000256" key="14">
    <source>
        <dbReference type="ARBA" id="ARBA00022833"/>
    </source>
</evidence>
<dbReference type="Gene3D" id="1.20.1020.10">
    <property type="entry name" value="TAZ domain"/>
    <property type="match status" value="1"/>
</dbReference>
<evidence type="ECO:0000256" key="5">
    <source>
        <dbReference type="ARBA" id="ARBA00022614"/>
    </source>
</evidence>
<feature type="binding site" evidence="20">
    <location>
        <position position="1053"/>
    </location>
    <ligand>
        <name>ATP</name>
        <dbReference type="ChEBI" id="CHEBI:30616"/>
    </ligand>
</feature>
<feature type="compositionally biased region" description="Low complexity" evidence="21">
    <location>
        <begin position="146"/>
        <end position="156"/>
    </location>
</feature>
<feature type="transmembrane region" description="Helical" evidence="22">
    <location>
        <begin position="963"/>
        <end position="985"/>
    </location>
</feature>
<dbReference type="Pfam" id="PF00560">
    <property type="entry name" value="LRR_1"/>
    <property type="match status" value="1"/>
</dbReference>
<dbReference type="SUPFAM" id="SSF54695">
    <property type="entry name" value="POZ domain"/>
    <property type="match status" value="1"/>
</dbReference>
<protein>
    <recommendedName>
        <fullName evidence="3">non-specific serine/threonine protein kinase</fullName>
        <ecNumber evidence="3">2.7.11.1</ecNumber>
    </recommendedName>
</protein>
<keyword evidence="8" id="KW-0479">Metal-binding</keyword>
<dbReference type="EMBL" id="JAGKQM010000018">
    <property type="protein sequence ID" value="KAH0861971.1"/>
    <property type="molecule type" value="Genomic_DNA"/>
</dbReference>
<keyword evidence="15 20" id="KW-0067">ATP-binding</keyword>
<evidence type="ECO:0000256" key="17">
    <source>
        <dbReference type="ARBA" id="ARBA00023136"/>
    </source>
</evidence>
<keyword evidence="12" id="KW-0863">Zinc-finger</keyword>
<keyword evidence="7 22" id="KW-0812">Transmembrane</keyword>
<evidence type="ECO:0000256" key="3">
    <source>
        <dbReference type="ARBA" id="ARBA00012513"/>
    </source>
</evidence>
<dbReference type="PROSITE" id="PS50134">
    <property type="entry name" value="ZF_TAZ"/>
    <property type="match status" value="1"/>
</dbReference>
<dbReference type="SUPFAM" id="SSF56112">
    <property type="entry name" value="Protein kinase-like (PK-like)"/>
    <property type="match status" value="1"/>
</dbReference>
<dbReference type="Pfam" id="PF00651">
    <property type="entry name" value="BTB"/>
    <property type="match status" value="1"/>
</dbReference>
<keyword evidence="6" id="KW-0808">Transferase</keyword>
<evidence type="ECO:0000256" key="7">
    <source>
        <dbReference type="ARBA" id="ARBA00022692"/>
    </source>
</evidence>
<evidence type="ECO:0000256" key="11">
    <source>
        <dbReference type="ARBA" id="ARBA00022741"/>
    </source>
</evidence>
<dbReference type="Gene3D" id="3.80.10.10">
    <property type="entry name" value="Ribonuclease Inhibitor"/>
    <property type="match status" value="1"/>
</dbReference>
<evidence type="ECO:0000256" key="19">
    <source>
        <dbReference type="ARBA" id="ARBA00048679"/>
    </source>
</evidence>
<dbReference type="SMART" id="SM00225">
    <property type="entry name" value="BTB"/>
    <property type="match status" value="1"/>
</dbReference>
<comment type="subcellular location">
    <subcellularLocation>
        <location evidence="1">Membrane</location>
        <topology evidence="1">Single-pass membrane protein</topology>
    </subcellularLocation>
</comment>
<evidence type="ECO:0000256" key="4">
    <source>
        <dbReference type="ARBA" id="ARBA00022527"/>
    </source>
</evidence>
<evidence type="ECO:0000259" key="24">
    <source>
        <dbReference type="PROSITE" id="PS50097"/>
    </source>
</evidence>
<evidence type="ECO:0000256" key="1">
    <source>
        <dbReference type="ARBA" id="ARBA00004167"/>
    </source>
</evidence>
<dbReference type="PANTHER" id="PTHR45631">
    <property type="entry name" value="OS07G0107800 PROTEIN-RELATED"/>
    <property type="match status" value="1"/>
</dbReference>
<dbReference type="SUPFAM" id="SSF48403">
    <property type="entry name" value="Ankyrin repeat"/>
    <property type="match status" value="1"/>
</dbReference>
<dbReference type="InterPro" id="IPR002110">
    <property type="entry name" value="Ankyrin_rpt"/>
</dbReference>
<evidence type="ECO:0000256" key="8">
    <source>
        <dbReference type="ARBA" id="ARBA00022723"/>
    </source>
</evidence>
<evidence type="ECO:0000313" key="26">
    <source>
        <dbReference type="EMBL" id="KAH0861971.1"/>
    </source>
</evidence>
<keyword evidence="27" id="KW-1185">Reference proteome</keyword>
<keyword evidence="14" id="KW-0862">Zinc</keyword>
<dbReference type="PROSITE" id="PS50097">
    <property type="entry name" value="BTB"/>
    <property type="match status" value="1"/>
</dbReference>
<dbReference type="Pfam" id="PF07714">
    <property type="entry name" value="PK_Tyr_Ser-Thr"/>
    <property type="match status" value="1"/>
</dbReference>
<dbReference type="InterPro" id="IPR011009">
    <property type="entry name" value="Kinase-like_dom_sf"/>
</dbReference>
<keyword evidence="16 22" id="KW-1133">Transmembrane helix</keyword>
<evidence type="ECO:0000256" key="22">
    <source>
        <dbReference type="SAM" id="Phobius"/>
    </source>
</evidence>
<evidence type="ECO:0000256" key="18">
    <source>
        <dbReference type="ARBA" id="ARBA00047899"/>
    </source>
</evidence>
<dbReference type="SUPFAM" id="SSF52058">
    <property type="entry name" value="L domain-like"/>
    <property type="match status" value="1"/>
</dbReference>
<sequence length="1294" mass="145273">ALIRSGAFVDAVDIMERSPLYYACKVGKLGCIYKLLQSYADPGLLDSSGNTLIHATVFSLISHPHTQLRIVDLLLVRGIDPKIRNEYGARAQSLAAFTYTFKNCNRIYSQVAGFDSMASSEVSTCAKNIPKPPPLPRATYRGLQASRSKPSSSSSRLVPQETVETWDKLFKQGTGADTYVEVDDKSHFLAHSYILAAASPVMPQLLHKSRDKKGNAHLKFLGVPQEAVYMFIRFLYSCSYEEEEMKKYVLPLLVLSHCYSVPSLKRVCIEVLGQGWINKENVIDVLQLARTCDAARISFLCTSMVIKDFKSVSSTEGWKVMTRGDRKLEQELLEAVVEADARKKERRKKVEERRMYLELYEAVEALVHIYREGCGTIGPRGKALKGSKAVCEFSACKGVESALRHFLGCKSSRASCGHCKRMWQLIQLHSCLCGSSDSCEVPLCRNFKEQMKKISKREESKWRLLAEHVTTAKRSLGPFSPSRQLQTSSHQRSKTHFWLPCFKSQTKMESFRFPYWVILAMCLLVSVLSQDQSVSKTISFAAQRQLQNLRSFPEGSRNCYTLIPEQGKGKKYLIRASFMYGNYDGEVSSPEFDLFLGGNLWTTLQSERIFVCLGNKGKGTPFISTLELRFLGNDNTTYDSPNGALFFSRRWNFGSLTESPIRYSEDVYDRIWLPRKLGAENKEINTSLPVTSSNNSYNPPGLLMSTALTPTNTTAPISMELADTDPTVRYFVYLHFAEVEDLSLTPNQTREFEIYINQVKIAVFSPRYLQTDTFFLKPESQTNIKFLLVRTPTSTLPPIINALEIYVGNTYSQSFTSQEDDDAVTSIKMSYNVKRNWQGDPCLPNSYIWEGLNCSYASLAPPRITLLNLSSSGLTGHLSPSFSNLTMIQELDLSNNDLTGNIPESLSRLKFLRVLNLEKNKLTGSVPSDLLKRSKSGSLLLRVGDNPGLCTDVSCGKSNKKTLITAAGASLAALFILLLLSGVFWKINKRSNKPVEEDTDSETRNRPKADSNTLLLTFSDIVKMTNNFGRVLGKGGFGTVYHGYYNNLQVAVKLLSESSAQGFKEFRSEVEVLVRVHHVNLTALIGYFHESNQMGLVYEFMANGNMADHLSGKYDHTLSWTQRLQIALDAAQGLEYLHSGCKPAIVHRDVKTSNILLNEKNRAKVADFGLSRSFQTESRSHVCFKTNELNEKSDIYSFGVVLLEMITGKIVIFESETKRVHVSDWVVSILKSTNDVSNVVDSKMGEDFDANSVWKIVELALASVSQNVAERPNMQQIVRGLKECLQREESNKNH</sequence>
<dbReference type="InterPro" id="IPR001245">
    <property type="entry name" value="Ser-Thr/Tyr_kinase_cat_dom"/>
</dbReference>
<feature type="non-terminal residue" evidence="26">
    <location>
        <position position="1"/>
    </location>
</feature>
<feature type="domain" description="TAZ-type" evidence="25">
    <location>
        <begin position="350"/>
        <end position="447"/>
    </location>
</feature>
<evidence type="ECO:0000259" key="25">
    <source>
        <dbReference type="PROSITE" id="PS50134"/>
    </source>
</evidence>
<dbReference type="InterPro" id="IPR024788">
    <property type="entry name" value="Malectin-like_Carb-bd_dom"/>
</dbReference>
<dbReference type="PROSITE" id="PS50011">
    <property type="entry name" value="PROTEIN_KINASE_DOM"/>
    <property type="match status" value="1"/>
</dbReference>
<keyword evidence="17 22" id="KW-0472">Membrane</keyword>
<comment type="pathway">
    <text evidence="2">Protein modification; protein ubiquitination.</text>
</comment>
<dbReference type="SUPFAM" id="SSF57933">
    <property type="entry name" value="TAZ domain"/>
    <property type="match status" value="1"/>
</dbReference>
<gene>
    <name evidence="26" type="ORF">HID58_079182</name>
</gene>
<feature type="domain" description="Protein kinase" evidence="23">
    <location>
        <begin position="1026"/>
        <end position="1294"/>
    </location>
</feature>
<keyword evidence="9" id="KW-0732">Signal</keyword>